<comment type="caution">
    <text evidence="11">The sequence shown here is derived from an EMBL/GenBank/DDBJ whole genome shotgun (WGS) entry which is preliminary data.</text>
</comment>
<name>A0A8S0Q004_OLEEU</name>
<gene>
    <name evidence="11" type="ORF">OLEA9_A058472</name>
</gene>
<evidence type="ECO:0000259" key="10">
    <source>
        <dbReference type="PROSITE" id="PS50089"/>
    </source>
</evidence>
<dbReference type="InterPro" id="IPR013083">
    <property type="entry name" value="Znf_RING/FYVE/PHD"/>
</dbReference>
<dbReference type="Proteomes" id="UP000594638">
    <property type="component" value="Unassembled WGS sequence"/>
</dbReference>
<dbReference type="Pfam" id="PF13639">
    <property type="entry name" value="zf-RING_2"/>
    <property type="match status" value="1"/>
</dbReference>
<dbReference type="FunFam" id="3.30.40.10:FF:000127">
    <property type="entry name" value="E3 ubiquitin-protein ligase RNF181"/>
    <property type="match status" value="1"/>
</dbReference>
<keyword evidence="12" id="KW-1185">Reference proteome</keyword>
<evidence type="ECO:0000256" key="2">
    <source>
        <dbReference type="ARBA" id="ARBA00012483"/>
    </source>
</evidence>
<protein>
    <recommendedName>
        <fullName evidence="2">RING-type E3 ubiquitin transferase</fullName>
        <ecNumber evidence="2">2.3.2.27</ecNumber>
    </recommendedName>
</protein>
<evidence type="ECO:0000256" key="5">
    <source>
        <dbReference type="ARBA" id="ARBA00022771"/>
    </source>
</evidence>
<accession>A0A8S0Q004</accession>
<evidence type="ECO:0000256" key="1">
    <source>
        <dbReference type="ARBA" id="ARBA00000900"/>
    </source>
</evidence>
<dbReference type="PANTHER" id="PTHR15710:SF108">
    <property type="entry name" value="OS03G0286100 PROTEIN"/>
    <property type="match status" value="1"/>
</dbReference>
<feature type="region of interest" description="Disordered" evidence="9">
    <location>
        <begin position="1"/>
        <end position="46"/>
    </location>
</feature>
<dbReference type="GO" id="GO:0016874">
    <property type="term" value="F:ligase activity"/>
    <property type="evidence" value="ECO:0007669"/>
    <property type="project" value="UniProtKB-KW"/>
</dbReference>
<dbReference type="Gramene" id="OE9A058472T1">
    <property type="protein sequence ID" value="OE9A058472C1"/>
    <property type="gene ID" value="OE9A058472"/>
</dbReference>
<evidence type="ECO:0000256" key="6">
    <source>
        <dbReference type="ARBA" id="ARBA00022786"/>
    </source>
</evidence>
<keyword evidence="11" id="KW-0436">Ligase</keyword>
<evidence type="ECO:0000313" key="11">
    <source>
        <dbReference type="EMBL" id="CAA2960266.1"/>
    </source>
</evidence>
<dbReference type="AlphaFoldDB" id="A0A8S0Q004"/>
<comment type="catalytic activity">
    <reaction evidence="1">
        <text>S-ubiquitinyl-[E2 ubiquitin-conjugating enzyme]-L-cysteine + [acceptor protein]-L-lysine = [E2 ubiquitin-conjugating enzyme]-L-cysteine + N(6)-ubiquitinyl-[acceptor protein]-L-lysine.</text>
        <dbReference type="EC" id="2.3.2.27"/>
    </reaction>
</comment>
<dbReference type="PROSITE" id="PS50089">
    <property type="entry name" value="ZF_RING_2"/>
    <property type="match status" value="1"/>
</dbReference>
<evidence type="ECO:0000256" key="4">
    <source>
        <dbReference type="ARBA" id="ARBA00022723"/>
    </source>
</evidence>
<dbReference type="InterPro" id="IPR001841">
    <property type="entry name" value="Znf_RING"/>
</dbReference>
<keyword evidence="3" id="KW-0808">Transferase</keyword>
<reference evidence="11 12" key="1">
    <citation type="submission" date="2019-12" db="EMBL/GenBank/DDBJ databases">
        <authorList>
            <person name="Alioto T."/>
            <person name="Alioto T."/>
            <person name="Gomez Garrido J."/>
        </authorList>
    </citation>
    <scope>NUCLEOTIDE SEQUENCE [LARGE SCALE GENOMIC DNA]</scope>
</reference>
<feature type="domain" description="RING-type" evidence="10">
    <location>
        <begin position="359"/>
        <end position="400"/>
    </location>
</feature>
<keyword evidence="6" id="KW-0833">Ubl conjugation pathway</keyword>
<evidence type="ECO:0000313" key="12">
    <source>
        <dbReference type="Proteomes" id="UP000594638"/>
    </source>
</evidence>
<keyword evidence="5 8" id="KW-0863">Zinc-finger</keyword>
<dbReference type="PANTHER" id="PTHR15710">
    <property type="entry name" value="E3 UBIQUITIN-PROTEIN LIGASE PRAJA"/>
    <property type="match status" value="1"/>
</dbReference>
<dbReference type="SMART" id="SM00184">
    <property type="entry name" value="RING"/>
    <property type="match status" value="1"/>
</dbReference>
<keyword evidence="4" id="KW-0479">Metal-binding</keyword>
<evidence type="ECO:0000256" key="7">
    <source>
        <dbReference type="ARBA" id="ARBA00022833"/>
    </source>
</evidence>
<dbReference type="GO" id="GO:0061630">
    <property type="term" value="F:ubiquitin protein ligase activity"/>
    <property type="evidence" value="ECO:0007669"/>
    <property type="project" value="UniProtKB-EC"/>
</dbReference>
<evidence type="ECO:0000256" key="9">
    <source>
        <dbReference type="SAM" id="MobiDB-lite"/>
    </source>
</evidence>
<dbReference type="SUPFAM" id="SSF57850">
    <property type="entry name" value="RING/U-box"/>
    <property type="match status" value="1"/>
</dbReference>
<evidence type="ECO:0000256" key="8">
    <source>
        <dbReference type="PROSITE-ProRule" id="PRU00175"/>
    </source>
</evidence>
<proteinExistence type="predicted"/>
<dbReference type="EMBL" id="CACTIH010000380">
    <property type="protein sequence ID" value="CAA2960266.1"/>
    <property type="molecule type" value="Genomic_DNA"/>
</dbReference>
<dbReference type="OrthoDB" id="4348522at2759"/>
<evidence type="ECO:0000256" key="3">
    <source>
        <dbReference type="ARBA" id="ARBA00022679"/>
    </source>
</evidence>
<feature type="compositionally biased region" description="Polar residues" evidence="9">
    <location>
        <begin position="16"/>
        <end position="35"/>
    </location>
</feature>
<dbReference type="GO" id="GO:0016567">
    <property type="term" value="P:protein ubiquitination"/>
    <property type="evidence" value="ECO:0007669"/>
    <property type="project" value="TreeGrafter"/>
</dbReference>
<sequence>MEELSNINRLRHREQLPQTQQTSLRPNSSTTTRAYQETEHEEDELNRDSSFLLDFDSLEPHSNSNSYFFIPDEYNASSNFGFNFNAEPDSWVCEYSDSLPDRNCRLCREGYDEPMNFVTDLFESREAQILDDPIREFDSGLSEDTRMEFGFGPGLGSDSIPLELGIRVEGSNAESDFGEFDVNSGFIVNDDDNYESFGVNEYRIIENQREEFEWEEVSERNQFDERENFDSVIDRIGGVLVSSNVPSPEGENSFLDVAEGELEEDDAEEEERNVEWEVLMTANNLDSDFGFENQEEYNNDREFARFDLPDDYTLTMEQWVENENAVKIGLPASKSVVENLPSVVLTVDEVQKNNDSVVCAVCKEDVAAGEKITRMPCFHLYHGDCILPWLEIRNTCPVCRYELPTDDADYEKRQRDSRLGW</sequence>
<keyword evidence="7" id="KW-0862">Zinc</keyword>
<dbReference type="Gene3D" id="3.30.40.10">
    <property type="entry name" value="Zinc/RING finger domain, C3HC4 (zinc finger)"/>
    <property type="match status" value="1"/>
</dbReference>
<dbReference type="GO" id="GO:0008270">
    <property type="term" value="F:zinc ion binding"/>
    <property type="evidence" value="ECO:0007669"/>
    <property type="project" value="UniProtKB-KW"/>
</dbReference>
<dbReference type="GO" id="GO:0005737">
    <property type="term" value="C:cytoplasm"/>
    <property type="evidence" value="ECO:0007669"/>
    <property type="project" value="TreeGrafter"/>
</dbReference>
<organism evidence="11 12">
    <name type="scientific">Olea europaea subsp. europaea</name>
    <dbReference type="NCBI Taxonomy" id="158383"/>
    <lineage>
        <taxon>Eukaryota</taxon>
        <taxon>Viridiplantae</taxon>
        <taxon>Streptophyta</taxon>
        <taxon>Embryophyta</taxon>
        <taxon>Tracheophyta</taxon>
        <taxon>Spermatophyta</taxon>
        <taxon>Magnoliopsida</taxon>
        <taxon>eudicotyledons</taxon>
        <taxon>Gunneridae</taxon>
        <taxon>Pentapetalae</taxon>
        <taxon>asterids</taxon>
        <taxon>lamiids</taxon>
        <taxon>Lamiales</taxon>
        <taxon>Oleaceae</taxon>
        <taxon>Oleeae</taxon>
        <taxon>Olea</taxon>
    </lineage>
</organism>
<dbReference type="EC" id="2.3.2.27" evidence="2"/>